<evidence type="ECO:0000313" key="1">
    <source>
        <dbReference type="EMBL" id="RSL15075.1"/>
    </source>
</evidence>
<evidence type="ECO:0000313" key="2">
    <source>
        <dbReference type="Proteomes" id="UP000269669"/>
    </source>
</evidence>
<name>A0A3R9P796_9BACT</name>
<dbReference type="EMBL" id="RSDW01000001">
    <property type="protein sequence ID" value="RSL15075.1"/>
    <property type="molecule type" value="Genomic_DNA"/>
</dbReference>
<keyword evidence="2" id="KW-1185">Reference proteome</keyword>
<accession>A0A3R9P796</accession>
<protein>
    <submittedName>
        <fullName evidence="1">Uncharacterized protein</fullName>
    </submittedName>
</protein>
<gene>
    <name evidence="1" type="ORF">EDE15_0551</name>
</gene>
<organism evidence="1 2">
    <name type="scientific">Edaphobacter aggregans</name>
    <dbReference type="NCBI Taxonomy" id="570835"/>
    <lineage>
        <taxon>Bacteria</taxon>
        <taxon>Pseudomonadati</taxon>
        <taxon>Acidobacteriota</taxon>
        <taxon>Terriglobia</taxon>
        <taxon>Terriglobales</taxon>
        <taxon>Acidobacteriaceae</taxon>
        <taxon>Edaphobacter</taxon>
    </lineage>
</organism>
<dbReference type="Proteomes" id="UP000269669">
    <property type="component" value="Unassembled WGS sequence"/>
</dbReference>
<dbReference type="AlphaFoldDB" id="A0A3R9P796"/>
<comment type="caution">
    <text evidence="1">The sequence shown here is derived from an EMBL/GenBank/DDBJ whole genome shotgun (WGS) entry which is preliminary data.</text>
</comment>
<reference evidence="1 2" key="1">
    <citation type="submission" date="2018-12" db="EMBL/GenBank/DDBJ databases">
        <title>Sequencing of bacterial isolates from soil warming experiment in Harvard Forest, Massachusetts, USA.</title>
        <authorList>
            <person name="Deangelis K."/>
        </authorList>
    </citation>
    <scope>NUCLEOTIDE SEQUENCE [LARGE SCALE GENOMIC DNA]</scope>
    <source>
        <strain evidence="1 2">EB153</strain>
    </source>
</reference>
<proteinExistence type="predicted"/>
<sequence>MFFYRKFGGKLRGMAASMYIVVEGEDPGFDIFVNGRSLARHEDALEKLALRQGVKPLIEFFSADENSMSLLIEEGAGNKELIQRLPPPQWYSPDDGLITVQALVRALEDEPQQLGSEGEQVLSELLEYRKVLEKTRSRDLRWHLAVSWR</sequence>